<accession>A0A177NGF7</accession>
<dbReference type="Proteomes" id="UP000078476">
    <property type="component" value="Unassembled WGS sequence"/>
</dbReference>
<dbReference type="OrthoDB" id="5572969at2"/>
<evidence type="ECO:0000256" key="1">
    <source>
        <dbReference type="SAM" id="Phobius"/>
    </source>
</evidence>
<dbReference type="EMBL" id="LUUI01000095">
    <property type="protein sequence ID" value="OAI16523.1"/>
    <property type="molecule type" value="Genomic_DNA"/>
</dbReference>
<keyword evidence="1" id="KW-0812">Transmembrane</keyword>
<evidence type="ECO:0000313" key="3">
    <source>
        <dbReference type="Proteomes" id="UP000078476"/>
    </source>
</evidence>
<protein>
    <submittedName>
        <fullName evidence="2">Uncharacterized protein</fullName>
    </submittedName>
</protein>
<feature type="transmembrane region" description="Helical" evidence="1">
    <location>
        <begin position="12"/>
        <end position="29"/>
    </location>
</feature>
<keyword evidence="1" id="KW-0472">Membrane</keyword>
<name>A0A177NGF7_9GAMM</name>
<proteinExistence type="predicted"/>
<organism evidence="2 3">
    <name type="scientific">Methylomonas lenta</name>
    <dbReference type="NCBI Taxonomy" id="980561"/>
    <lineage>
        <taxon>Bacteria</taxon>
        <taxon>Pseudomonadati</taxon>
        <taxon>Pseudomonadota</taxon>
        <taxon>Gammaproteobacteria</taxon>
        <taxon>Methylococcales</taxon>
        <taxon>Methylococcaceae</taxon>
        <taxon>Methylomonas</taxon>
    </lineage>
</organism>
<reference evidence="2 3" key="1">
    <citation type="submission" date="2016-03" db="EMBL/GenBank/DDBJ databases">
        <authorList>
            <person name="Ploux O."/>
        </authorList>
    </citation>
    <scope>NUCLEOTIDE SEQUENCE [LARGE SCALE GENOMIC DNA]</scope>
    <source>
        <strain evidence="2 3">R-45370</strain>
    </source>
</reference>
<keyword evidence="3" id="KW-1185">Reference proteome</keyword>
<dbReference type="AlphaFoldDB" id="A0A177NGF7"/>
<sequence>MAEQEKDNTMAVVIGVTLVAIIGVFLLKADETKHLENYSGETTAAAEAQVLKGHKDFNNDVLKDAE</sequence>
<evidence type="ECO:0000313" key="2">
    <source>
        <dbReference type="EMBL" id="OAI16523.1"/>
    </source>
</evidence>
<gene>
    <name evidence="2" type="ORF">A1359_07700</name>
</gene>
<comment type="caution">
    <text evidence="2">The sequence shown here is derived from an EMBL/GenBank/DDBJ whole genome shotgun (WGS) entry which is preliminary data.</text>
</comment>
<dbReference type="RefSeq" id="WP_066981121.1">
    <property type="nucleotide sequence ID" value="NZ_LUUI01000095.1"/>
</dbReference>
<keyword evidence="1" id="KW-1133">Transmembrane helix</keyword>
<dbReference type="STRING" id="980561.A1359_07700"/>